<feature type="transmembrane region" description="Helical" evidence="7">
    <location>
        <begin position="140"/>
        <end position="162"/>
    </location>
</feature>
<keyword evidence="6 7" id="KW-0472">Membrane</keyword>
<keyword evidence="2" id="KW-0813">Transport</keyword>
<dbReference type="PROSITE" id="PS00216">
    <property type="entry name" value="SUGAR_TRANSPORT_1"/>
    <property type="match status" value="1"/>
</dbReference>
<proteinExistence type="predicted"/>
<protein>
    <submittedName>
        <fullName evidence="9">EmrB/QacA subfamily drug resistance transporter</fullName>
    </submittedName>
</protein>
<feature type="transmembrane region" description="Helical" evidence="7">
    <location>
        <begin position="110"/>
        <end position="128"/>
    </location>
</feature>
<evidence type="ECO:0000256" key="3">
    <source>
        <dbReference type="ARBA" id="ARBA00022475"/>
    </source>
</evidence>
<dbReference type="InterPro" id="IPR036259">
    <property type="entry name" value="MFS_trans_sf"/>
</dbReference>
<evidence type="ECO:0000256" key="2">
    <source>
        <dbReference type="ARBA" id="ARBA00022448"/>
    </source>
</evidence>
<dbReference type="AlphaFoldDB" id="A0A927MET5"/>
<dbReference type="PROSITE" id="PS50850">
    <property type="entry name" value="MFS"/>
    <property type="match status" value="1"/>
</dbReference>
<dbReference type="Gene3D" id="1.20.1250.20">
    <property type="entry name" value="MFS general substrate transporter like domains"/>
    <property type="match status" value="1"/>
</dbReference>
<feature type="transmembrane region" description="Helical" evidence="7">
    <location>
        <begin position="233"/>
        <end position="252"/>
    </location>
</feature>
<name>A0A927MET5_9ACTN</name>
<dbReference type="InterPro" id="IPR005829">
    <property type="entry name" value="Sugar_transporter_CS"/>
</dbReference>
<feature type="transmembrane region" description="Helical" evidence="7">
    <location>
        <begin position="376"/>
        <end position="396"/>
    </location>
</feature>
<sequence>MPETPDARSRARRVLAVCSLAAFMAFLDVTIVNVAFPDLQRYFPDVREDELSWVLNGYNVVFSAALVPAGRLADMVGRRRLFLIGLLLFTVASAGCAAAPSVWWLIAARVVQAIGAAAVIPSSIALLLHEYPAERRLAATSMLGACAAAAAAFGPTVGGVLIEVLDWRLVFLVNVPIGVATMLWGARVLRESADQRRGRMPDLLGAAALALGLGGLALTITKGNDWGWASPRTVGPFAGALALIGLALWRSARHPAPVLELGLLRLRPVAAGNAALVLFSIGIYGKILVDVLYLSDVWHLRPVLTGLALAPGPLITAACAPFAGMLADRFGGKRIAGIGVVVYGLGCVWFATVPGVEPNYLTEWLPGSFFTGIGNAMAFPVLTGVAVASLPISRFATGSAVNATARQVGAALGVAVVVAILGPLGGLESRDALLRGFWCTGVASGLALFAVLALRGRSAVLPVVAGPPLPAPTAQDRVG</sequence>
<dbReference type="Proteomes" id="UP000649753">
    <property type="component" value="Unassembled WGS sequence"/>
</dbReference>
<organism evidence="9 10">
    <name type="scientific">Plantactinospora soyae</name>
    <dbReference type="NCBI Taxonomy" id="1544732"/>
    <lineage>
        <taxon>Bacteria</taxon>
        <taxon>Bacillati</taxon>
        <taxon>Actinomycetota</taxon>
        <taxon>Actinomycetes</taxon>
        <taxon>Micromonosporales</taxon>
        <taxon>Micromonosporaceae</taxon>
        <taxon>Plantactinospora</taxon>
    </lineage>
</organism>
<evidence type="ECO:0000313" key="9">
    <source>
        <dbReference type="EMBL" id="MBE1489805.1"/>
    </source>
</evidence>
<dbReference type="RefSeq" id="WP_192769204.1">
    <property type="nucleotide sequence ID" value="NZ_JADBEB010000001.1"/>
</dbReference>
<dbReference type="InterPro" id="IPR011701">
    <property type="entry name" value="MFS"/>
</dbReference>
<dbReference type="EMBL" id="JADBEB010000001">
    <property type="protein sequence ID" value="MBE1489805.1"/>
    <property type="molecule type" value="Genomic_DNA"/>
</dbReference>
<dbReference type="Pfam" id="PF07690">
    <property type="entry name" value="MFS_1"/>
    <property type="match status" value="2"/>
</dbReference>
<feature type="transmembrane region" description="Helical" evidence="7">
    <location>
        <begin position="14"/>
        <end position="36"/>
    </location>
</feature>
<dbReference type="Gene3D" id="1.20.1720.10">
    <property type="entry name" value="Multidrug resistance protein D"/>
    <property type="match status" value="1"/>
</dbReference>
<dbReference type="PRINTS" id="PR01036">
    <property type="entry name" value="TCRTETB"/>
</dbReference>
<keyword evidence="4 7" id="KW-0812">Transmembrane</keyword>
<comment type="subcellular location">
    <subcellularLocation>
        <location evidence="1">Cell membrane</location>
        <topology evidence="1">Multi-pass membrane protein</topology>
    </subcellularLocation>
</comment>
<dbReference type="NCBIfam" id="TIGR00711">
    <property type="entry name" value="efflux_EmrB"/>
    <property type="match status" value="1"/>
</dbReference>
<feature type="transmembrane region" description="Helical" evidence="7">
    <location>
        <begin position="264"/>
        <end position="284"/>
    </location>
</feature>
<dbReference type="PANTHER" id="PTHR42718:SF48">
    <property type="entry name" value="CONSERVED TWO-DOMAIN MEMBRANE PROTEIN-RELATED"/>
    <property type="match status" value="1"/>
</dbReference>
<keyword evidence="3" id="KW-1003">Cell membrane</keyword>
<keyword evidence="5 7" id="KW-1133">Transmembrane helix</keyword>
<dbReference type="InterPro" id="IPR020846">
    <property type="entry name" value="MFS_dom"/>
</dbReference>
<evidence type="ECO:0000256" key="1">
    <source>
        <dbReference type="ARBA" id="ARBA00004651"/>
    </source>
</evidence>
<gene>
    <name evidence="9" type="ORF">H4W31_005443</name>
</gene>
<accession>A0A927MET5</accession>
<keyword evidence="10" id="KW-1185">Reference proteome</keyword>
<evidence type="ECO:0000259" key="8">
    <source>
        <dbReference type="PROSITE" id="PS50850"/>
    </source>
</evidence>
<feature type="transmembrane region" description="Helical" evidence="7">
    <location>
        <begin position="335"/>
        <end position="356"/>
    </location>
</feature>
<feature type="transmembrane region" description="Helical" evidence="7">
    <location>
        <begin position="81"/>
        <end position="104"/>
    </location>
</feature>
<evidence type="ECO:0000256" key="6">
    <source>
        <dbReference type="ARBA" id="ARBA00023136"/>
    </source>
</evidence>
<evidence type="ECO:0000256" key="4">
    <source>
        <dbReference type="ARBA" id="ARBA00022692"/>
    </source>
</evidence>
<dbReference type="InterPro" id="IPR004638">
    <property type="entry name" value="EmrB-like"/>
</dbReference>
<feature type="transmembrane region" description="Helical" evidence="7">
    <location>
        <begin position="51"/>
        <end position="69"/>
    </location>
</feature>
<feature type="transmembrane region" description="Helical" evidence="7">
    <location>
        <begin position="408"/>
        <end position="426"/>
    </location>
</feature>
<dbReference type="GO" id="GO:0005886">
    <property type="term" value="C:plasma membrane"/>
    <property type="evidence" value="ECO:0007669"/>
    <property type="project" value="UniProtKB-SubCell"/>
</dbReference>
<feature type="transmembrane region" description="Helical" evidence="7">
    <location>
        <begin position="304"/>
        <end position="323"/>
    </location>
</feature>
<feature type="transmembrane region" description="Helical" evidence="7">
    <location>
        <begin position="168"/>
        <end position="189"/>
    </location>
</feature>
<feature type="domain" description="Major facilitator superfamily (MFS) profile" evidence="8">
    <location>
        <begin position="14"/>
        <end position="459"/>
    </location>
</feature>
<evidence type="ECO:0000256" key="7">
    <source>
        <dbReference type="SAM" id="Phobius"/>
    </source>
</evidence>
<reference evidence="9" key="1">
    <citation type="submission" date="2020-10" db="EMBL/GenBank/DDBJ databases">
        <title>Sequencing the genomes of 1000 actinobacteria strains.</title>
        <authorList>
            <person name="Klenk H.-P."/>
        </authorList>
    </citation>
    <scope>NUCLEOTIDE SEQUENCE</scope>
    <source>
        <strain evidence="9">DSM 46832</strain>
    </source>
</reference>
<dbReference type="CDD" id="cd17321">
    <property type="entry name" value="MFS_MMR_MDR_like"/>
    <property type="match status" value="1"/>
</dbReference>
<dbReference type="GO" id="GO:0022857">
    <property type="term" value="F:transmembrane transporter activity"/>
    <property type="evidence" value="ECO:0007669"/>
    <property type="project" value="InterPro"/>
</dbReference>
<comment type="caution">
    <text evidence="9">The sequence shown here is derived from an EMBL/GenBank/DDBJ whole genome shotgun (WGS) entry which is preliminary data.</text>
</comment>
<evidence type="ECO:0000256" key="5">
    <source>
        <dbReference type="ARBA" id="ARBA00022989"/>
    </source>
</evidence>
<dbReference type="SUPFAM" id="SSF103473">
    <property type="entry name" value="MFS general substrate transporter"/>
    <property type="match status" value="1"/>
</dbReference>
<evidence type="ECO:0000313" key="10">
    <source>
        <dbReference type="Proteomes" id="UP000649753"/>
    </source>
</evidence>
<feature type="transmembrane region" description="Helical" evidence="7">
    <location>
        <begin position="432"/>
        <end position="454"/>
    </location>
</feature>
<feature type="transmembrane region" description="Helical" evidence="7">
    <location>
        <begin position="201"/>
        <end position="221"/>
    </location>
</feature>
<dbReference type="PANTHER" id="PTHR42718">
    <property type="entry name" value="MAJOR FACILITATOR SUPERFAMILY MULTIDRUG TRANSPORTER MFSC"/>
    <property type="match status" value="1"/>
</dbReference>